<organism evidence="2 3">
    <name type="scientific">Mytilus coruscus</name>
    <name type="common">Sea mussel</name>
    <dbReference type="NCBI Taxonomy" id="42192"/>
    <lineage>
        <taxon>Eukaryota</taxon>
        <taxon>Metazoa</taxon>
        <taxon>Spiralia</taxon>
        <taxon>Lophotrochozoa</taxon>
        <taxon>Mollusca</taxon>
        <taxon>Bivalvia</taxon>
        <taxon>Autobranchia</taxon>
        <taxon>Pteriomorphia</taxon>
        <taxon>Mytilida</taxon>
        <taxon>Mytiloidea</taxon>
        <taxon>Mytilidae</taxon>
        <taxon>Mytilinae</taxon>
        <taxon>Mytilus</taxon>
    </lineage>
</organism>
<feature type="region of interest" description="Disordered" evidence="1">
    <location>
        <begin position="1"/>
        <end position="20"/>
    </location>
</feature>
<evidence type="ECO:0000313" key="2">
    <source>
        <dbReference type="EMBL" id="CAC5403006.1"/>
    </source>
</evidence>
<evidence type="ECO:0000313" key="3">
    <source>
        <dbReference type="Proteomes" id="UP000507470"/>
    </source>
</evidence>
<dbReference type="EMBL" id="CACVKT020006657">
    <property type="protein sequence ID" value="CAC5403006.1"/>
    <property type="molecule type" value="Genomic_DNA"/>
</dbReference>
<gene>
    <name evidence="2" type="ORF">MCOR_36923</name>
</gene>
<dbReference type="OrthoDB" id="411544at2759"/>
<evidence type="ECO:0000256" key="1">
    <source>
        <dbReference type="SAM" id="MobiDB-lite"/>
    </source>
</evidence>
<dbReference type="PANTHER" id="PTHR33050:SF8">
    <property type="entry name" value="REVERSE TRANSCRIPTASE DOMAIN-CONTAINING PROTEIN"/>
    <property type="match status" value="1"/>
</dbReference>
<keyword evidence="3" id="KW-1185">Reference proteome</keyword>
<dbReference type="PANTHER" id="PTHR33050">
    <property type="entry name" value="REVERSE TRANSCRIPTASE DOMAIN-CONTAINING PROTEIN"/>
    <property type="match status" value="1"/>
</dbReference>
<dbReference type="InterPro" id="IPR052055">
    <property type="entry name" value="Hepadnavirus_pol/RT"/>
</dbReference>
<sequence>MFRRSARKQKVQDLARPRTTTTRASIVTIGPETQTTMALVVSAAVSPIYTGSMTHHATHSIPLGGYISSGAIYARPQNSASACINTVSSFTQHRVNNIPVLGIHSDLQNQYITLKPTCTSNIQQMQPSSNPRQRPANAFMRQGAYPIRIKYLEACLLFIDSSGNQNLGSGAFFDGIRKWDQLKWPQVWCTSPILRNVALLELIPVILGLYLWADLLRNEKIRFNIDNLALLSIVNKRNSNDKQIVKLIRPLVLLTMLNNVQFINGHINGPENKIADAISSFQMDCFRCFAPTADIYPAPIPLEFLTVISDL</sequence>
<reference evidence="2 3" key="1">
    <citation type="submission" date="2020-06" db="EMBL/GenBank/DDBJ databases">
        <authorList>
            <person name="Li R."/>
            <person name="Bekaert M."/>
        </authorList>
    </citation>
    <scope>NUCLEOTIDE SEQUENCE [LARGE SCALE GENOMIC DNA]</scope>
    <source>
        <strain evidence="3">wild</strain>
    </source>
</reference>
<proteinExistence type="predicted"/>
<accession>A0A6J8D500</accession>
<dbReference type="CDD" id="cd09275">
    <property type="entry name" value="RNase_HI_RT_DIRS1"/>
    <property type="match status" value="1"/>
</dbReference>
<dbReference type="AlphaFoldDB" id="A0A6J8D500"/>
<name>A0A6J8D500_MYTCO</name>
<dbReference type="Proteomes" id="UP000507470">
    <property type="component" value="Unassembled WGS sequence"/>
</dbReference>
<protein>
    <submittedName>
        <fullName evidence="2">Uncharacterized protein</fullName>
    </submittedName>
</protein>